<evidence type="ECO:0000256" key="2">
    <source>
        <dbReference type="SAM" id="MobiDB-lite"/>
    </source>
</evidence>
<feature type="region of interest" description="Disordered" evidence="2">
    <location>
        <begin position="23"/>
        <end position="67"/>
    </location>
</feature>
<protein>
    <recommendedName>
        <fullName evidence="3">SCAN box domain-containing protein</fullName>
    </recommendedName>
</protein>
<keyword evidence="5" id="KW-1185">Reference proteome</keyword>
<accession>A0A7M4F4E0</accession>
<name>A0A7M4F4E0_CROPO</name>
<dbReference type="PANTHER" id="PTHR45935:SF15">
    <property type="entry name" value="SCAN BOX DOMAIN-CONTAINING PROTEIN"/>
    <property type="match status" value="1"/>
</dbReference>
<evidence type="ECO:0000259" key="3">
    <source>
        <dbReference type="PROSITE" id="PS50804"/>
    </source>
</evidence>
<dbReference type="Pfam" id="PF02023">
    <property type="entry name" value="SCAN"/>
    <property type="match status" value="1"/>
</dbReference>
<dbReference type="SMART" id="SM00431">
    <property type="entry name" value="SCAN"/>
    <property type="match status" value="1"/>
</dbReference>
<dbReference type="InterPro" id="IPR038269">
    <property type="entry name" value="SCAN_sf"/>
</dbReference>
<dbReference type="AlphaFoldDB" id="A0A7M4F4E0"/>
<keyword evidence="1" id="KW-0539">Nucleus</keyword>
<feature type="domain" description="SCAN box" evidence="3">
    <location>
        <begin position="64"/>
        <end position="131"/>
    </location>
</feature>
<dbReference type="InterPro" id="IPR003309">
    <property type="entry name" value="SCAN_dom"/>
</dbReference>
<evidence type="ECO:0000256" key="1">
    <source>
        <dbReference type="ARBA" id="ARBA00023242"/>
    </source>
</evidence>
<reference evidence="4" key="2">
    <citation type="submission" date="2025-09" db="UniProtKB">
        <authorList>
            <consortium name="Ensembl"/>
        </authorList>
    </citation>
    <scope>IDENTIFICATION</scope>
</reference>
<dbReference type="PANTHER" id="PTHR45935">
    <property type="entry name" value="PROTEIN ZBED8-RELATED"/>
    <property type="match status" value="1"/>
</dbReference>
<dbReference type="InterPro" id="IPR050916">
    <property type="entry name" value="SCAN-C2H2_zinc_finger"/>
</dbReference>
<organism evidence="4 5">
    <name type="scientific">Crocodylus porosus</name>
    <name type="common">Saltwater crocodile</name>
    <name type="synonym">Estuarine crocodile</name>
    <dbReference type="NCBI Taxonomy" id="8502"/>
    <lineage>
        <taxon>Eukaryota</taxon>
        <taxon>Metazoa</taxon>
        <taxon>Chordata</taxon>
        <taxon>Craniata</taxon>
        <taxon>Vertebrata</taxon>
        <taxon>Euteleostomi</taxon>
        <taxon>Archelosauria</taxon>
        <taxon>Archosauria</taxon>
        <taxon>Crocodylia</taxon>
        <taxon>Longirostres</taxon>
        <taxon>Crocodylidae</taxon>
        <taxon>Crocodylus</taxon>
    </lineage>
</organism>
<dbReference type="Proteomes" id="UP000594220">
    <property type="component" value="Unplaced"/>
</dbReference>
<dbReference type="PROSITE" id="PS50804">
    <property type="entry name" value="SCAN_BOX"/>
    <property type="match status" value="1"/>
</dbReference>
<reference evidence="4" key="1">
    <citation type="submission" date="2025-08" db="UniProtKB">
        <authorList>
            <consortium name="Ensembl"/>
        </authorList>
    </citation>
    <scope>IDENTIFICATION</scope>
</reference>
<feature type="compositionally biased region" description="Low complexity" evidence="2">
    <location>
        <begin position="24"/>
        <end position="36"/>
    </location>
</feature>
<dbReference type="SUPFAM" id="SSF47353">
    <property type="entry name" value="Retrovirus capsid dimerization domain-like"/>
    <property type="match status" value="1"/>
</dbReference>
<evidence type="ECO:0000313" key="4">
    <source>
        <dbReference type="Ensembl" id="ENSCPRP00005018929.1"/>
    </source>
</evidence>
<dbReference type="Gene3D" id="1.10.4020.10">
    <property type="entry name" value="DNA breaking-rejoining enzymes"/>
    <property type="match status" value="1"/>
</dbReference>
<proteinExistence type="predicted"/>
<dbReference type="Ensembl" id="ENSCPRT00005022164.1">
    <property type="protein sequence ID" value="ENSCPRP00005018929.1"/>
    <property type="gene ID" value="ENSCPRG00005013256.1"/>
</dbReference>
<sequence>ISGDMSKGELLIPLCDYLASTSHLPSPQQGGSSGLQKGSRSDPILFRGLPGDLSTQIPNSEGPERVQPRLLAQTLRDLATRWLQPETHTTQEIMDLIILEQFLTGLRGSSQRWVQRHHAKTWEETLWLAEDYTSAEGEGEIPK</sequence>
<dbReference type="GeneTree" id="ENSGT00960000189513"/>
<evidence type="ECO:0000313" key="5">
    <source>
        <dbReference type="Proteomes" id="UP000594220"/>
    </source>
</evidence>